<dbReference type="PANTHER" id="PTHR33146">
    <property type="entry name" value="ENDONUCLEASE 4"/>
    <property type="match status" value="1"/>
</dbReference>
<keyword evidence="3" id="KW-0255">Endonuclease</keyword>
<dbReference type="EMBL" id="JACYTR010000006">
    <property type="protein sequence ID" value="MBD8525063.1"/>
    <property type="molecule type" value="Genomic_DNA"/>
</dbReference>
<accession>A0AAW3ZG08</accession>
<keyword evidence="1" id="KW-0540">Nuclease</keyword>
<evidence type="ECO:0000256" key="4">
    <source>
        <dbReference type="ARBA" id="ARBA00022801"/>
    </source>
</evidence>
<evidence type="ECO:0000256" key="6">
    <source>
        <dbReference type="ARBA" id="ARBA00023180"/>
    </source>
</evidence>
<protein>
    <submittedName>
        <fullName evidence="7">S1/P1 nuclease</fullName>
    </submittedName>
</protein>
<dbReference type="SUPFAM" id="SSF48537">
    <property type="entry name" value="Phospholipase C/P1 nuclease"/>
    <property type="match status" value="1"/>
</dbReference>
<evidence type="ECO:0000313" key="8">
    <source>
        <dbReference type="Proteomes" id="UP000613768"/>
    </source>
</evidence>
<comment type="caution">
    <text evidence="7">The sequence shown here is derived from an EMBL/GenBank/DDBJ whole genome shotgun (WGS) entry which is preliminary data.</text>
</comment>
<dbReference type="GO" id="GO:0003676">
    <property type="term" value="F:nucleic acid binding"/>
    <property type="evidence" value="ECO:0007669"/>
    <property type="project" value="InterPro"/>
</dbReference>
<keyword evidence="2" id="KW-0479">Metal-binding</keyword>
<evidence type="ECO:0000256" key="3">
    <source>
        <dbReference type="ARBA" id="ARBA00022759"/>
    </source>
</evidence>
<dbReference type="InterPro" id="IPR008947">
    <property type="entry name" value="PLipase_C/P1_nuclease_dom_sf"/>
</dbReference>
<organism evidence="7 8">
    <name type="scientific">Pseudomarimonas arenosa</name>
    <dbReference type="NCBI Taxonomy" id="2774145"/>
    <lineage>
        <taxon>Bacteria</taxon>
        <taxon>Pseudomonadati</taxon>
        <taxon>Pseudomonadota</taxon>
        <taxon>Gammaproteobacteria</taxon>
        <taxon>Lysobacterales</taxon>
        <taxon>Lysobacteraceae</taxon>
        <taxon>Pseudomarimonas</taxon>
    </lineage>
</organism>
<dbReference type="Proteomes" id="UP000613768">
    <property type="component" value="Unassembled WGS sequence"/>
</dbReference>
<dbReference type="Pfam" id="PF02265">
    <property type="entry name" value="S1-P1_nuclease"/>
    <property type="match status" value="1"/>
</dbReference>
<dbReference type="GO" id="GO:0016788">
    <property type="term" value="F:hydrolase activity, acting on ester bonds"/>
    <property type="evidence" value="ECO:0007669"/>
    <property type="project" value="InterPro"/>
</dbReference>
<dbReference type="GO" id="GO:0046872">
    <property type="term" value="F:metal ion binding"/>
    <property type="evidence" value="ECO:0007669"/>
    <property type="project" value="UniProtKB-KW"/>
</dbReference>
<keyword evidence="8" id="KW-1185">Reference proteome</keyword>
<dbReference type="RefSeq" id="WP_192028409.1">
    <property type="nucleotide sequence ID" value="NZ_JACYTR010000006.1"/>
</dbReference>
<reference evidence="7 8" key="1">
    <citation type="submission" date="2020-09" db="EMBL/GenBank/DDBJ databases">
        <title>Pseudoxanthomonas sp. CAU 1598 isolated from sand of Yaerae Beach.</title>
        <authorList>
            <person name="Kim W."/>
        </authorList>
    </citation>
    <scope>NUCLEOTIDE SEQUENCE [LARGE SCALE GENOMIC DNA]</scope>
    <source>
        <strain evidence="7 8">CAU 1598</strain>
    </source>
</reference>
<evidence type="ECO:0000256" key="5">
    <source>
        <dbReference type="ARBA" id="ARBA00023157"/>
    </source>
</evidence>
<dbReference type="PANTHER" id="PTHR33146:SF26">
    <property type="entry name" value="ENDONUCLEASE 4"/>
    <property type="match status" value="1"/>
</dbReference>
<dbReference type="AlphaFoldDB" id="A0AAW3ZG08"/>
<evidence type="ECO:0000313" key="7">
    <source>
        <dbReference type="EMBL" id="MBD8525063.1"/>
    </source>
</evidence>
<dbReference type="Gene3D" id="1.10.575.10">
    <property type="entry name" value="P1 Nuclease"/>
    <property type="match status" value="1"/>
</dbReference>
<dbReference type="InterPro" id="IPR003154">
    <property type="entry name" value="S1/P1nuclease"/>
</dbReference>
<evidence type="ECO:0000256" key="2">
    <source>
        <dbReference type="ARBA" id="ARBA00022723"/>
    </source>
</evidence>
<dbReference type="GO" id="GO:0006308">
    <property type="term" value="P:DNA catabolic process"/>
    <property type="evidence" value="ECO:0007669"/>
    <property type="project" value="InterPro"/>
</dbReference>
<evidence type="ECO:0000256" key="1">
    <source>
        <dbReference type="ARBA" id="ARBA00022722"/>
    </source>
</evidence>
<gene>
    <name evidence="7" type="ORF">IFO71_04845</name>
</gene>
<proteinExistence type="predicted"/>
<keyword evidence="4" id="KW-0378">Hydrolase</keyword>
<sequence>MSDDPRRVAVALMVAVVLLWAPLAHAWGDLGHRAVADVAEQLIRPETRQALQPLLVHEQAAHLADLANWADAHRELPAFKHTARYHFINFPRDDCRFPGATSCNDGDCIVSVIERFQRELADPELSLSQRGEALKFLVHLVGDLHQPLHAGWFDDWGGNGFQINLHGEGSNLHKLWDVNLPAAVASEAPEPLTQRLLALSLPWQDQGRAADWALESCRLIGSEQLYPAKHKLSSAYIERQRPLVAQRMAIAGRRLARLLDESLTAP</sequence>
<keyword evidence="6" id="KW-0325">Glycoprotein</keyword>
<dbReference type="CDD" id="cd11010">
    <property type="entry name" value="S1-P1_nuclease"/>
    <property type="match status" value="1"/>
</dbReference>
<name>A0AAW3ZG08_9GAMM</name>
<keyword evidence="5" id="KW-1015">Disulfide bond</keyword>
<dbReference type="GO" id="GO:0004519">
    <property type="term" value="F:endonuclease activity"/>
    <property type="evidence" value="ECO:0007669"/>
    <property type="project" value="UniProtKB-KW"/>
</dbReference>